<sequence>MSSVEIAELTGKEHKNVVRDIRVLFQQLGVDGLKFERVYKGANGEDRPCYLLPYDETMALITGYSAPLRMAVIKRWRFLEEEREKVDLQ</sequence>
<reference evidence="1 2" key="1">
    <citation type="submission" date="2020-08" db="EMBL/GenBank/DDBJ databases">
        <title>Genomic Encyclopedia of Type Strains, Phase IV (KMG-IV): sequencing the most valuable type-strain genomes for metagenomic binning, comparative biology and taxonomic classification.</title>
        <authorList>
            <person name="Goeker M."/>
        </authorList>
    </citation>
    <scope>NUCLEOTIDE SEQUENCE [LARGE SCALE GENOMIC DNA]</scope>
    <source>
        <strain evidence="1 2">DSM 11490</strain>
    </source>
</reference>
<dbReference type="Pfam" id="PF09669">
    <property type="entry name" value="Phage_pRha"/>
    <property type="match status" value="1"/>
</dbReference>
<dbReference type="RefSeq" id="WP_182556750.1">
    <property type="nucleotide sequence ID" value="NZ_BPRF01000011.1"/>
</dbReference>
<gene>
    <name evidence="1" type="ORF">HNR51_005125</name>
</gene>
<evidence type="ECO:0000313" key="2">
    <source>
        <dbReference type="Proteomes" id="UP000543554"/>
    </source>
</evidence>
<evidence type="ECO:0000313" key="1">
    <source>
        <dbReference type="EMBL" id="MBA8916008.1"/>
    </source>
</evidence>
<dbReference type="Proteomes" id="UP000543554">
    <property type="component" value="Unassembled WGS sequence"/>
</dbReference>
<accession>A0AA40S7L6</accession>
<dbReference type="AlphaFoldDB" id="A0AA40S7L6"/>
<keyword evidence="2" id="KW-1185">Reference proteome</keyword>
<dbReference type="EMBL" id="JACJIB010000012">
    <property type="protein sequence ID" value="MBA8916008.1"/>
    <property type="molecule type" value="Genomic_DNA"/>
</dbReference>
<protein>
    <submittedName>
        <fullName evidence="1">Phage regulator Rha-like protein</fullName>
    </submittedName>
</protein>
<comment type="caution">
    <text evidence="1">The sequence shown here is derived from an EMBL/GenBank/DDBJ whole genome shotgun (WGS) entry which is preliminary data.</text>
</comment>
<name>A0AA40S7L6_9HYPH</name>
<dbReference type="InterPro" id="IPR014054">
    <property type="entry name" value="Phage_regulatory_Rha"/>
</dbReference>
<organism evidence="1 2">
    <name type="scientific">Methylorubrum thiocyanatum</name>
    <dbReference type="NCBI Taxonomy" id="47958"/>
    <lineage>
        <taxon>Bacteria</taxon>
        <taxon>Pseudomonadati</taxon>
        <taxon>Pseudomonadota</taxon>
        <taxon>Alphaproteobacteria</taxon>
        <taxon>Hyphomicrobiales</taxon>
        <taxon>Methylobacteriaceae</taxon>
        <taxon>Methylorubrum</taxon>
    </lineage>
</organism>
<proteinExistence type="predicted"/>